<dbReference type="SUPFAM" id="SSF51445">
    <property type="entry name" value="(Trans)glycosidases"/>
    <property type="match status" value="1"/>
</dbReference>
<keyword evidence="2 6" id="KW-0326">Glycosidase</keyword>
<dbReference type="GO" id="GO:0004565">
    <property type="term" value="F:beta-galactosidase activity"/>
    <property type="evidence" value="ECO:0007669"/>
    <property type="project" value="UniProtKB-EC"/>
</dbReference>
<dbReference type="GO" id="GO:0009341">
    <property type="term" value="C:beta-galactosidase complex"/>
    <property type="evidence" value="ECO:0007669"/>
    <property type="project" value="InterPro"/>
</dbReference>
<comment type="caution">
    <text evidence="6">The sequence shown here is derived from an EMBL/GenBank/DDBJ whole genome shotgun (WGS) entry which is preliminary data.</text>
</comment>
<name>A0AAE4LM07_9BACT</name>
<reference evidence="6" key="2">
    <citation type="submission" date="2023-10" db="EMBL/GenBank/DDBJ databases">
        <title>Genome Sequence of the Bacteria from From Gut Wall in Crohn's Disease.</title>
        <authorList>
            <person name="Rodriguez-Palacios A."/>
        </authorList>
    </citation>
    <scope>NUCLEOTIDE SEQUENCE</scope>
    <source>
        <strain evidence="6">CavFT-hAR58</strain>
    </source>
</reference>
<dbReference type="Proteomes" id="UP000324870">
    <property type="component" value="Unassembled WGS sequence"/>
</dbReference>
<evidence type="ECO:0000313" key="5">
    <source>
        <dbReference type="EMBL" id="KAA3157455.1"/>
    </source>
</evidence>
<proteinExistence type="predicted"/>
<feature type="domain" description="Glycoside hydrolase family 42 N-terminal" evidence="4">
    <location>
        <begin position="465"/>
        <end position="599"/>
    </location>
</feature>
<gene>
    <name evidence="5" type="ORF">F2A26_14635</name>
    <name evidence="6" type="ORF">RVH17_06990</name>
</gene>
<reference evidence="5 7" key="1">
    <citation type="journal article" date="2019" name="Nat. Med.">
        <title>A library of human gut bacterial isolates paired with longitudinal multiomics data enables mechanistic microbiome research.</title>
        <authorList>
            <person name="Poyet M."/>
            <person name="Groussin M."/>
            <person name="Gibbons S.M."/>
            <person name="Avila-Pacheco J."/>
            <person name="Jiang X."/>
            <person name="Kearney S.M."/>
            <person name="Perrotta A.R."/>
            <person name="Berdy B."/>
            <person name="Zhao S."/>
            <person name="Lieberman T.D."/>
            <person name="Swanson P.K."/>
            <person name="Smith M."/>
            <person name="Roesemann S."/>
            <person name="Alexander J.E."/>
            <person name="Rich S.A."/>
            <person name="Livny J."/>
            <person name="Vlamakis H."/>
            <person name="Clish C."/>
            <person name="Bullock K."/>
            <person name="Deik A."/>
            <person name="Scott J."/>
            <person name="Pierce K.A."/>
            <person name="Xavier R.J."/>
            <person name="Alm E.J."/>
        </authorList>
    </citation>
    <scope>NUCLEOTIDE SEQUENCE [LARGE SCALE GENOMIC DNA]</scope>
    <source>
        <strain evidence="5 7">BIOML-A1</strain>
    </source>
</reference>
<keyword evidence="7" id="KW-1185">Reference proteome</keyword>
<dbReference type="Gene3D" id="2.60.120.430">
    <property type="entry name" value="Galactose-binding lectin"/>
    <property type="match status" value="1"/>
</dbReference>
<dbReference type="Gene3D" id="3.20.20.80">
    <property type="entry name" value="Glycosidases"/>
    <property type="match status" value="1"/>
</dbReference>
<feature type="compositionally biased region" description="Basic and acidic residues" evidence="3">
    <location>
        <begin position="256"/>
        <end position="272"/>
    </location>
</feature>
<evidence type="ECO:0000259" key="4">
    <source>
        <dbReference type="Pfam" id="PF02449"/>
    </source>
</evidence>
<keyword evidence="1 6" id="KW-0378">Hydrolase</keyword>
<dbReference type="EMBL" id="VVND01000054">
    <property type="protein sequence ID" value="KAA3157455.1"/>
    <property type="molecule type" value="Genomic_DNA"/>
</dbReference>
<organism evidence="6 8">
    <name type="scientific">Alistipes finegoldii</name>
    <dbReference type="NCBI Taxonomy" id="214856"/>
    <lineage>
        <taxon>Bacteria</taxon>
        <taxon>Pseudomonadati</taxon>
        <taxon>Bacteroidota</taxon>
        <taxon>Bacteroidia</taxon>
        <taxon>Bacteroidales</taxon>
        <taxon>Rikenellaceae</taxon>
        <taxon>Alistipes</taxon>
    </lineage>
</organism>
<feature type="region of interest" description="Disordered" evidence="3">
    <location>
        <begin position="256"/>
        <end position="278"/>
    </location>
</feature>
<evidence type="ECO:0000256" key="3">
    <source>
        <dbReference type="SAM" id="MobiDB-lite"/>
    </source>
</evidence>
<dbReference type="EMBL" id="JAWDES010000005">
    <property type="protein sequence ID" value="MDU0259857.1"/>
    <property type="molecule type" value="Genomic_DNA"/>
</dbReference>
<dbReference type="InterPro" id="IPR017853">
    <property type="entry name" value="GH"/>
</dbReference>
<dbReference type="EC" id="3.2.1.23" evidence="6"/>
<protein>
    <submittedName>
        <fullName evidence="5">Beta-agarase</fullName>
    </submittedName>
    <submittedName>
        <fullName evidence="6">Beta-galactosidase</fullName>
        <ecNumber evidence="6">3.2.1.23</ecNumber>
    </submittedName>
</protein>
<accession>A0AAE4LM07</accession>
<dbReference type="RefSeq" id="WP_130064077.1">
    <property type="nucleotide sequence ID" value="NZ_BAAFKU010000001.1"/>
</dbReference>
<evidence type="ECO:0000313" key="8">
    <source>
        <dbReference type="Proteomes" id="UP001181347"/>
    </source>
</evidence>
<dbReference type="AlphaFoldDB" id="A0AAE4LM07"/>
<evidence type="ECO:0000313" key="6">
    <source>
        <dbReference type="EMBL" id="MDU0259857.1"/>
    </source>
</evidence>
<evidence type="ECO:0000313" key="7">
    <source>
        <dbReference type="Proteomes" id="UP000324870"/>
    </source>
</evidence>
<dbReference type="Proteomes" id="UP001181347">
    <property type="component" value="Unassembled WGS sequence"/>
</dbReference>
<evidence type="ECO:0000256" key="1">
    <source>
        <dbReference type="ARBA" id="ARBA00022801"/>
    </source>
</evidence>
<sequence>MKNHLFCFVQKMQMKNHLLNIGILAVLIFIGSPGCKPSPSPLILTEQSHAELTPYADTRIDTLNHIIELISQGGSSGIIFKGEWDLRGYNQLQFKVQNHDSVQYLQMIVQIQEELKKAPINARVLRGTMTDQLYVGPGETKNVKIEFSSDVPYPEVDSCFTGMRNTPYSVNEHYSYSLDLSKIQAIKLLARRHTAGMRYSISDVMLLPGKRAESISWMKMNKLEFFPFIDKYGQFKHKEWPGKTHNDEDLRQARKKEEKDLAAHPGATDRSRYGGWKNGPRQKGTGHFRVAKIDGKWWMIDPEGYLFWSHGVVRVTTSSGITPLDGRNYYFEDLPAVDDELGQFYFTHDALLKPYYTARGIDSTYDYSSANAYRKYGSDYKALYADLAHRRLRSWGLNTIANSSDKAICMMDRTAYTDRIEIHSVPIEGTTGWWPFMDPFDPSFAETMRMRLLAQKDQLDDPWCLGFFVDNEIKWGDTKSLASFTIKAPTTQRAKIAMINWLQKKYKTITTLNNHWGTTFGSWKELRANRKKVPTAANGDLTEFNKKIIEAYFSTVQRIFKEIAPQKLYLGCRFAGSNADVLAIAARYCDVISYNIYRNDLQWFELPAGIDKPVMIGEFHFGAMDRGLFHPGQVYTENQKVRAQMYYNYVRSALEHPSVIGTHWHQFSDQAATGRFDGENFQVGFTDICDKPYYETIEKIREIGYDMYEIRSQVQQLNE</sequence>
<dbReference type="GO" id="GO:0005975">
    <property type="term" value="P:carbohydrate metabolic process"/>
    <property type="evidence" value="ECO:0007669"/>
    <property type="project" value="InterPro"/>
</dbReference>
<evidence type="ECO:0000256" key="2">
    <source>
        <dbReference type="ARBA" id="ARBA00023295"/>
    </source>
</evidence>
<dbReference type="InterPro" id="IPR013529">
    <property type="entry name" value="Glyco_hydro_42_N"/>
</dbReference>
<dbReference type="Pfam" id="PF02449">
    <property type="entry name" value="Glyco_hydro_42"/>
    <property type="match status" value="1"/>
</dbReference>